<reference evidence="1" key="1">
    <citation type="journal article" date="2020" name="ISME J.">
        <title>Gammaproteobacteria mediating utilization of methyl-, sulfur- and petroleum organic compounds in deep ocean hydrothermal plumes.</title>
        <authorList>
            <person name="Zhou Z."/>
            <person name="Liu Y."/>
            <person name="Pan J."/>
            <person name="Cron B.R."/>
            <person name="Toner B.M."/>
            <person name="Anantharaman K."/>
            <person name="Breier J.A."/>
            <person name="Dick G.J."/>
            <person name="Li M."/>
        </authorList>
    </citation>
    <scope>NUCLEOTIDE SEQUENCE</scope>
    <source>
        <strain evidence="1">SZUA-1515</strain>
    </source>
</reference>
<gene>
    <name evidence="1" type="ORF">EYH45_06180</name>
</gene>
<feature type="non-terminal residue" evidence="1">
    <location>
        <position position="119"/>
    </location>
</feature>
<accession>A0A832ZWN1</accession>
<dbReference type="InterPro" id="IPR011335">
    <property type="entry name" value="Restrct_endonuc-II-like"/>
</dbReference>
<organism evidence="1 2">
    <name type="scientific">Caldiarchaeum subterraneum</name>
    <dbReference type="NCBI Taxonomy" id="311458"/>
    <lineage>
        <taxon>Archaea</taxon>
        <taxon>Nitrososphaerota</taxon>
        <taxon>Candidatus Caldarchaeales</taxon>
        <taxon>Candidatus Caldarchaeaceae</taxon>
        <taxon>Candidatus Caldarchaeum</taxon>
    </lineage>
</organism>
<name>A0A832ZWN1_CALS0</name>
<dbReference type="Proteomes" id="UP000608579">
    <property type="component" value="Unassembled WGS sequence"/>
</dbReference>
<protein>
    <recommendedName>
        <fullName evidence="3">TIGR02710 family CRISPR-associated protein</fullName>
    </recommendedName>
</protein>
<dbReference type="EMBL" id="DQVM01000116">
    <property type="protein sequence ID" value="HIQ30133.1"/>
    <property type="molecule type" value="Genomic_DNA"/>
</dbReference>
<evidence type="ECO:0000313" key="2">
    <source>
        <dbReference type="Proteomes" id="UP000608579"/>
    </source>
</evidence>
<sequence>MKRGMIVTVGVGRGVEHAIALSIRNQRPDYVIFIATNESRKTVDAVEKELKEMNTSIPAHHVEEVSDENNVYEVYSVVKGAVKWLVEQGSHLSDIVVDYSSGTKPMSAGALFSAIMTPC</sequence>
<evidence type="ECO:0008006" key="3">
    <source>
        <dbReference type="Google" id="ProtNLM"/>
    </source>
</evidence>
<comment type="caution">
    <text evidence="1">The sequence shown here is derived from an EMBL/GenBank/DDBJ whole genome shotgun (WGS) entry which is preliminary data.</text>
</comment>
<dbReference type="SUPFAM" id="SSF52980">
    <property type="entry name" value="Restriction endonuclease-like"/>
    <property type="match status" value="1"/>
</dbReference>
<proteinExistence type="predicted"/>
<dbReference type="Gene3D" id="3.40.50.10770">
    <property type="entry name" value="Hypothetical protein VC1899 like domain (Restriction endonuclease-like)"/>
    <property type="match status" value="1"/>
</dbReference>
<evidence type="ECO:0000313" key="1">
    <source>
        <dbReference type="EMBL" id="HIQ30133.1"/>
    </source>
</evidence>
<dbReference type="AlphaFoldDB" id="A0A832ZWN1"/>